<dbReference type="NCBIfam" id="TIGR00090">
    <property type="entry name" value="rsfS_iojap_ybeB"/>
    <property type="match status" value="1"/>
</dbReference>
<name>A0ABT7HI51_9FUSO</name>
<comment type="similarity">
    <text evidence="1 2">Belongs to the Iojap/RsfS family.</text>
</comment>
<sequence>MLDIKLKLDKIVSAIEDKKGMDIKVYPMEGKTPFYDYSILCTGSSKRNISAIVDAVKDNLDVVKSVEGLEDSEWVLIDGEDIIVNIFTKEAREYYELDGFYGEI</sequence>
<keyword evidence="2" id="KW-0678">Repressor</keyword>
<evidence type="ECO:0000313" key="3">
    <source>
        <dbReference type="EMBL" id="MDK9580192.1"/>
    </source>
</evidence>
<dbReference type="RefSeq" id="WP_285152568.1">
    <property type="nucleotide sequence ID" value="NZ_JASSPP010000001.1"/>
</dbReference>
<organism evidence="3 4">
    <name type="scientific">Sneathia sanguinegens</name>
    <dbReference type="NCBI Taxonomy" id="40543"/>
    <lineage>
        <taxon>Bacteria</taxon>
        <taxon>Fusobacteriati</taxon>
        <taxon>Fusobacteriota</taxon>
        <taxon>Fusobacteriia</taxon>
        <taxon>Fusobacteriales</taxon>
        <taxon>Leptotrichiaceae</taxon>
        <taxon>Sneathia</taxon>
    </lineage>
</organism>
<dbReference type="Pfam" id="PF02410">
    <property type="entry name" value="RsfS"/>
    <property type="match status" value="1"/>
</dbReference>
<dbReference type="HAMAP" id="MF_01477">
    <property type="entry name" value="Iojap_RsfS"/>
    <property type="match status" value="1"/>
</dbReference>
<reference evidence="3 4" key="1">
    <citation type="submission" date="2023-06" db="EMBL/GenBank/DDBJ databases">
        <title>Antibody response to the Sneathia vaginalis cytopathogenic toxin A during pregnancy.</title>
        <authorList>
            <person name="Mccoy Z.T."/>
            <person name="Serrano M.G."/>
            <person name="Spaine K."/>
            <person name="Edwards D.J."/>
            <person name="Buck G.A."/>
            <person name="Jefferson K."/>
        </authorList>
    </citation>
    <scope>NUCLEOTIDE SEQUENCE [LARGE SCALE GENOMIC DNA]</scope>
    <source>
        <strain evidence="3 4">CCUG 42621</strain>
    </source>
</reference>
<dbReference type="Proteomes" id="UP001225134">
    <property type="component" value="Unassembled WGS sequence"/>
</dbReference>
<comment type="caution">
    <text evidence="3">The sequence shown here is derived from an EMBL/GenBank/DDBJ whole genome shotgun (WGS) entry which is preliminary data.</text>
</comment>
<keyword evidence="2" id="KW-0810">Translation regulation</keyword>
<dbReference type="PANTHER" id="PTHR21043:SF0">
    <property type="entry name" value="MITOCHONDRIAL ASSEMBLY OF RIBOSOMAL LARGE SUBUNIT PROTEIN 1"/>
    <property type="match status" value="1"/>
</dbReference>
<comment type="function">
    <text evidence="2">Functions as a ribosomal silencing factor. Interacts with ribosomal protein uL14 (rplN), blocking formation of intersubunit bridge B8. Prevents association of the 30S and 50S ribosomal subunits and the formation of functional ribosomes, thus repressing translation.</text>
</comment>
<accession>A0ABT7HI51</accession>
<dbReference type="InterPro" id="IPR004394">
    <property type="entry name" value="Iojap/RsfS/C7orf30"/>
</dbReference>
<dbReference type="PANTHER" id="PTHR21043">
    <property type="entry name" value="IOJAP SUPERFAMILY ORTHOLOG"/>
    <property type="match status" value="1"/>
</dbReference>
<protein>
    <recommendedName>
        <fullName evidence="2">Ribosomal silencing factor RsfS</fullName>
    </recommendedName>
</protein>
<comment type="subcellular location">
    <subcellularLocation>
        <location evidence="2">Cytoplasm</location>
    </subcellularLocation>
</comment>
<gene>
    <name evidence="2 3" type="primary">rsfS</name>
    <name evidence="3" type="ORF">QQA45_01460</name>
</gene>
<dbReference type="Gene3D" id="3.30.460.10">
    <property type="entry name" value="Beta Polymerase, domain 2"/>
    <property type="match status" value="1"/>
</dbReference>
<evidence type="ECO:0000256" key="2">
    <source>
        <dbReference type="HAMAP-Rule" id="MF_01477"/>
    </source>
</evidence>
<dbReference type="InterPro" id="IPR043519">
    <property type="entry name" value="NT_sf"/>
</dbReference>
<keyword evidence="2" id="KW-0963">Cytoplasm</keyword>
<evidence type="ECO:0000313" key="4">
    <source>
        <dbReference type="Proteomes" id="UP001225134"/>
    </source>
</evidence>
<dbReference type="EMBL" id="JASSPP010000001">
    <property type="protein sequence ID" value="MDK9580192.1"/>
    <property type="molecule type" value="Genomic_DNA"/>
</dbReference>
<keyword evidence="4" id="KW-1185">Reference proteome</keyword>
<dbReference type="SUPFAM" id="SSF81301">
    <property type="entry name" value="Nucleotidyltransferase"/>
    <property type="match status" value="1"/>
</dbReference>
<comment type="subunit">
    <text evidence="2">Interacts with ribosomal protein uL14 (rplN).</text>
</comment>
<proteinExistence type="inferred from homology"/>
<evidence type="ECO:0000256" key="1">
    <source>
        <dbReference type="ARBA" id="ARBA00010574"/>
    </source>
</evidence>